<reference evidence="1" key="1">
    <citation type="submission" date="2023-07" db="EMBL/GenBank/DDBJ databases">
        <authorList>
            <consortium name="CYATHOMIX"/>
        </authorList>
    </citation>
    <scope>NUCLEOTIDE SEQUENCE</scope>
    <source>
        <strain evidence="1">N/A</strain>
    </source>
</reference>
<dbReference type="Proteomes" id="UP001176961">
    <property type="component" value="Unassembled WGS sequence"/>
</dbReference>
<dbReference type="EMBL" id="CATQJL010000073">
    <property type="protein sequence ID" value="CAJ0592321.1"/>
    <property type="molecule type" value="Genomic_DNA"/>
</dbReference>
<protein>
    <submittedName>
        <fullName evidence="1">Uncharacterized protein</fullName>
    </submittedName>
</protein>
<name>A0AA36DT41_CYLNA</name>
<keyword evidence="2" id="KW-1185">Reference proteome</keyword>
<sequence>MQTGMAGMSQESKDAMLSERYVELTGAIGESKGAAEAMAQVQLDNLAGDVTLFKSALEGELIDAAIQIIMALTLGIVDSLPILIEMLPEIIIQIVDTLIENAPKLIEAALVVIITLAEALMENLPKLIGEIPKIIFAIVDSLIEHAPELLKAAVEIVGALAIGLIDGIVTIVNCVAEWYNSIWEGITGWFDNLKELGSQVVNMVGDGIKGAISGALEWGKDLVQNFIDGIKQKWEDLKSTVSDLAGSVKDYLGFSEPKKGPLSNFHTYAPDMMQLFAAGIKENENLITDQISKSFDFSDQMINVDAKANVTAGGTDVESAGGITQNITINAPTELDPNEVARQTRNASRDMLLAARGIA</sequence>
<dbReference type="SUPFAM" id="SSF48371">
    <property type="entry name" value="ARM repeat"/>
    <property type="match status" value="1"/>
</dbReference>
<evidence type="ECO:0000313" key="2">
    <source>
        <dbReference type="Proteomes" id="UP001176961"/>
    </source>
</evidence>
<dbReference type="InterPro" id="IPR016024">
    <property type="entry name" value="ARM-type_fold"/>
</dbReference>
<gene>
    <name evidence="1" type="ORF">CYNAS_LOCUS4304</name>
</gene>
<comment type="caution">
    <text evidence="1">The sequence shown here is derived from an EMBL/GenBank/DDBJ whole genome shotgun (WGS) entry which is preliminary data.</text>
</comment>
<dbReference type="AlphaFoldDB" id="A0AA36DT41"/>
<accession>A0AA36DT41</accession>
<organism evidence="1 2">
    <name type="scientific">Cylicocyclus nassatus</name>
    <name type="common">Nematode worm</name>
    <dbReference type="NCBI Taxonomy" id="53992"/>
    <lineage>
        <taxon>Eukaryota</taxon>
        <taxon>Metazoa</taxon>
        <taxon>Ecdysozoa</taxon>
        <taxon>Nematoda</taxon>
        <taxon>Chromadorea</taxon>
        <taxon>Rhabditida</taxon>
        <taxon>Rhabditina</taxon>
        <taxon>Rhabditomorpha</taxon>
        <taxon>Strongyloidea</taxon>
        <taxon>Strongylidae</taxon>
        <taxon>Cylicocyclus</taxon>
    </lineage>
</organism>
<evidence type="ECO:0000313" key="1">
    <source>
        <dbReference type="EMBL" id="CAJ0592321.1"/>
    </source>
</evidence>
<proteinExistence type="predicted"/>